<feature type="compositionally biased region" description="Polar residues" evidence="5">
    <location>
        <begin position="212"/>
        <end position="225"/>
    </location>
</feature>
<dbReference type="SUPFAM" id="SSF46774">
    <property type="entry name" value="ARID-like"/>
    <property type="match status" value="1"/>
</dbReference>
<dbReference type="SMART" id="SM00501">
    <property type="entry name" value="BRIGHT"/>
    <property type="match status" value="1"/>
</dbReference>
<dbReference type="CDD" id="cd16100">
    <property type="entry name" value="ARID"/>
    <property type="match status" value="1"/>
</dbReference>
<name>A0AAD9ZEZ6_9LECA</name>
<dbReference type="SMART" id="SM01014">
    <property type="entry name" value="ARID"/>
    <property type="match status" value="1"/>
</dbReference>
<feature type="domain" description="ARID" evidence="6">
    <location>
        <begin position="17"/>
        <end position="111"/>
    </location>
</feature>
<dbReference type="InterPro" id="IPR001606">
    <property type="entry name" value="ARID_dom"/>
</dbReference>
<keyword evidence="1" id="KW-0156">Chromatin regulator</keyword>
<feature type="domain" description="RFX-type winged-helix" evidence="7">
    <location>
        <begin position="629"/>
        <end position="706"/>
    </location>
</feature>
<dbReference type="GO" id="GO:0006325">
    <property type="term" value="P:chromatin organization"/>
    <property type="evidence" value="ECO:0007669"/>
    <property type="project" value="UniProtKB-KW"/>
</dbReference>
<keyword evidence="9" id="KW-1185">Reference proteome</keyword>
<dbReference type="EMBL" id="JASNWA010000006">
    <property type="protein sequence ID" value="KAK3175333.1"/>
    <property type="molecule type" value="Genomic_DNA"/>
</dbReference>
<dbReference type="GO" id="GO:0016586">
    <property type="term" value="C:RSC-type complex"/>
    <property type="evidence" value="ECO:0007669"/>
    <property type="project" value="TreeGrafter"/>
</dbReference>
<gene>
    <name evidence="8" type="ORF">OEA41_002580</name>
</gene>
<dbReference type="AlphaFoldDB" id="A0AAD9ZEZ6"/>
<feature type="region of interest" description="Disordered" evidence="5">
    <location>
        <begin position="135"/>
        <end position="230"/>
    </location>
</feature>
<evidence type="ECO:0000259" key="7">
    <source>
        <dbReference type="PROSITE" id="PS51526"/>
    </source>
</evidence>
<dbReference type="PROSITE" id="PS51011">
    <property type="entry name" value="ARID"/>
    <property type="match status" value="1"/>
</dbReference>
<proteinExistence type="predicted"/>
<dbReference type="PANTHER" id="PTHR22970:SF14">
    <property type="entry name" value="AT-RICH INTERACTIVE DOMAIN-CONTAINING PROTEIN 2"/>
    <property type="match status" value="1"/>
</dbReference>
<dbReference type="Pfam" id="PF01388">
    <property type="entry name" value="ARID"/>
    <property type="match status" value="1"/>
</dbReference>
<dbReference type="GO" id="GO:0003677">
    <property type="term" value="F:DNA binding"/>
    <property type="evidence" value="ECO:0007669"/>
    <property type="project" value="InterPro"/>
</dbReference>
<evidence type="ECO:0000313" key="8">
    <source>
        <dbReference type="EMBL" id="KAK3175333.1"/>
    </source>
</evidence>
<keyword evidence="4" id="KW-0539">Nucleus</keyword>
<accession>A0AAD9ZEZ6</accession>
<dbReference type="InterPro" id="IPR052406">
    <property type="entry name" value="Chromatin_Remodeling_Comp"/>
</dbReference>
<comment type="caution">
    <text evidence="8">The sequence shown here is derived from an EMBL/GenBank/DDBJ whole genome shotgun (WGS) entry which is preliminary data.</text>
</comment>
<dbReference type="PANTHER" id="PTHR22970">
    <property type="entry name" value="AT-RICH INTERACTIVE DOMAIN-CONTAINING PROTEIN 2"/>
    <property type="match status" value="1"/>
</dbReference>
<evidence type="ECO:0000313" key="9">
    <source>
        <dbReference type="Proteomes" id="UP001276659"/>
    </source>
</evidence>
<sequence>MAPRSSQEEPPEPVEADPGHEEFVESLTKFAKERGINVDFNARVNGKHIDLFKLWNVVTSRGGYDVISGEKLAWRKVGIDFNLGNANAAAYAFALKTTYYKNLAAYEIKTFWKRDPPPVAILEKLTAKGGDILSRTVENFQPPNRSSLANGDSDSEGEEARTPKEDRMEIDDPGSGGAGGRSTRGLRQAPPPRQLFQPDLSSSRQTRHSSGHHQSPQPTAATHTGYNYASSNPNSASFAIANYEPRPPMPLTLRPILTPGNNPALFHERLRLAREARKIELGLISPSTKGMMKPGAGFEGPNIYVRTLQGLRSQVPEEQDYALHHLVKISHERGDKYKFDAFPNLAEGLIEYVLGVSSLFYDVKWEIRYSDDEHGINVLDGIRGTPDILQRIQCLKRIDTPDEMESEEFARKLTKILEAGLTIRNLALLEDNAIYLADMPQLRDFLSIAINLPSSSVTTELKHYALEIAEQVTKYWPMDESDPLYQSLLTQVNDGHDRGAVITSLRALSRISTSLDDINSLKGLPVSIIRRICEWILLEDEELVHACLDFLYVFTAVPENVGFLLSNSDEFPISSFLGQLARLLQFHATTTYVRTSASEKVSVTAAVEIPGVPRDLLDQFLKYDEPDRSNHWLRSVFEEDKESFITQIALWSAYQYRFTEHTTERTGLLPAAEFIKNVSSIFAGANAQVVSGPNPKFIIKGIRPRHAPMDPKGRVYSRCLWKAPGSSPCGEFLLKPKHMFDHIVYQHIGVDRKSDGLSWDFESQSRATQLPPDCSWAGCRHFARRDGSAPTAYELGMHVKTHLPDQSNKASHRQKYNRTPVNQTVPPMRSVNGQRALMRVPKVDPEYGREEKNYYQRFEVAPTDDMGNAIGLPWGSVVVLRNLARNIPKAAALLQPDKREAFSKEAMEGLFGPLRDRLLFVMAYNKPLAGFIYEVLGYIDKGSALSE</sequence>
<organism evidence="8 9">
    <name type="scientific">Lepraria neglecta</name>
    <dbReference type="NCBI Taxonomy" id="209136"/>
    <lineage>
        <taxon>Eukaryota</taxon>
        <taxon>Fungi</taxon>
        <taxon>Dikarya</taxon>
        <taxon>Ascomycota</taxon>
        <taxon>Pezizomycotina</taxon>
        <taxon>Lecanoromycetes</taxon>
        <taxon>OSLEUM clade</taxon>
        <taxon>Lecanoromycetidae</taxon>
        <taxon>Lecanorales</taxon>
        <taxon>Lecanorineae</taxon>
        <taxon>Stereocaulaceae</taxon>
        <taxon>Lepraria</taxon>
    </lineage>
</organism>
<dbReference type="GO" id="GO:0006355">
    <property type="term" value="P:regulation of DNA-templated transcription"/>
    <property type="evidence" value="ECO:0007669"/>
    <property type="project" value="InterPro"/>
</dbReference>
<evidence type="ECO:0000259" key="6">
    <source>
        <dbReference type="PROSITE" id="PS51011"/>
    </source>
</evidence>
<evidence type="ECO:0000256" key="2">
    <source>
        <dbReference type="ARBA" id="ARBA00023015"/>
    </source>
</evidence>
<protein>
    <recommendedName>
        <fullName evidence="10">ARID domain-containing protein</fullName>
    </recommendedName>
</protein>
<dbReference type="Proteomes" id="UP001276659">
    <property type="component" value="Unassembled WGS sequence"/>
</dbReference>
<evidence type="ECO:0000256" key="3">
    <source>
        <dbReference type="ARBA" id="ARBA00023163"/>
    </source>
</evidence>
<feature type="compositionally biased region" description="Basic and acidic residues" evidence="5">
    <location>
        <begin position="158"/>
        <end position="167"/>
    </location>
</feature>
<keyword evidence="3" id="KW-0804">Transcription</keyword>
<feature type="compositionally biased region" description="Polar residues" evidence="5">
    <location>
        <begin position="136"/>
        <end position="152"/>
    </location>
</feature>
<evidence type="ECO:0000256" key="4">
    <source>
        <dbReference type="ARBA" id="ARBA00023242"/>
    </source>
</evidence>
<evidence type="ECO:0000256" key="1">
    <source>
        <dbReference type="ARBA" id="ARBA00022853"/>
    </source>
</evidence>
<keyword evidence="2" id="KW-0805">Transcription regulation</keyword>
<dbReference type="InterPro" id="IPR036431">
    <property type="entry name" value="ARID_dom_sf"/>
</dbReference>
<evidence type="ECO:0008006" key="10">
    <source>
        <dbReference type="Google" id="ProtNLM"/>
    </source>
</evidence>
<dbReference type="Gene3D" id="1.10.150.60">
    <property type="entry name" value="ARID DNA-binding domain"/>
    <property type="match status" value="1"/>
</dbReference>
<dbReference type="InterPro" id="IPR003150">
    <property type="entry name" value="DNA-bd_RFX"/>
</dbReference>
<reference evidence="8" key="1">
    <citation type="submission" date="2022-11" db="EMBL/GenBank/DDBJ databases">
        <title>Chromosomal genome sequence assembly and mating type (MAT) locus characterization of the leprose asexual lichenized fungus Lepraria neglecta (Nyl.) Erichsen.</title>
        <authorList>
            <person name="Allen J.L."/>
            <person name="Pfeffer B."/>
        </authorList>
    </citation>
    <scope>NUCLEOTIDE SEQUENCE</scope>
    <source>
        <strain evidence="8">Allen 5258</strain>
    </source>
</reference>
<dbReference type="PROSITE" id="PS51526">
    <property type="entry name" value="RFX_DBD"/>
    <property type="match status" value="1"/>
</dbReference>
<evidence type="ECO:0000256" key="5">
    <source>
        <dbReference type="SAM" id="MobiDB-lite"/>
    </source>
</evidence>